<reference evidence="3" key="1">
    <citation type="submission" date="2020-01" db="EMBL/GenBank/DDBJ databases">
        <authorList>
            <person name="Feng Z.H.Z."/>
        </authorList>
    </citation>
    <scope>NUCLEOTIDE SEQUENCE</scope>
    <source>
        <strain evidence="3">CBS107.38</strain>
    </source>
</reference>
<gene>
    <name evidence="3" type="ORF">GT037_008647</name>
</gene>
<reference evidence="3" key="2">
    <citation type="submission" date="2020-08" db="EMBL/GenBank/DDBJ databases">
        <title>Draft Genome Sequence of Cumin Blight Pathogen Alternaria burnsii.</title>
        <authorList>
            <person name="Feng Z."/>
        </authorList>
    </citation>
    <scope>NUCLEOTIDE SEQUENCE</scope>
    <source>
        <strain evidence="3">CBS107.38</strain>
    </source>
</reference>
<dbReference type="PANTHER" id="PTHR47843:SF5">
    <property type="entry name" value="BTB_POZ DOMAIN PROTEIN"/>
    <property type="match status" value="1"/>
</dbReference>
<dbReference type="PANTHER" id="PTHR47843">
    <property type="entry name" value="BTB DOMAIN-CONTAINING PROTEIN-RELATED"/>
    <property type="match status" value="1"/>
</dbReference>
<accession>A0A8H7ED80</accession>
<proteinExistence type="predicted"/>
<evidence type="ECO:0000313" key="3">
    <source>
        <dbReference type="EMBL" id="KAF7673324.1"/>
    </source>
</evidence>
<comment type="caution">
    <text evidence="3">The sequence shown here is derived from an EMBL/GenBank/DDBJ whole genome shotgun (WGS) entry which is preliminary data.</text>
</comment>
<organism evidence="3 4">
    <name type="scientific">Alternaria burnsii</name>
    <dbReference type="NCBI Taxonomy" id="1187904"/>
    <lineage>
        <taxon>Eukaryota</taxon>
        <taxon>Fungi</taxon>
        <taxon>Dikarya</taxon>
        <taxon>Ascomycota</taxon>
        <taxon>Pezizomycotina</taxon>
        <taxon>Dothideomycetes</taxon>
        <taxon>Pleosporomycetidae</taxon>
        <taxon>Pleosporales</taxon>
        <taxon>Pleosporineae</taxon>
        <taxon>Pleosporaceae</taxon>
        <taxon>Alternaria</taxon>
        <taxon>Alternaria sect. Alternaria</taxon>
    </lineage>
</organism>
<dbReference type="AlphaFoldDB" id="A0A8H7ED80"/>
<name>A0A8H7ED80_9PLEO</name>
<evidence type="ECO:0000256" key="1">
    <source>
        <dbReference type="SAM" id="MobiDB-lite"/>
    </source>
</evidence>
<dbReference type="EMBL" id="JAAABM010000013">
    <property type="protein sequence ID" value="KAF7673324.1"/>
    <property type="molecule type" value="Genomic_DNA"/>
</dbReference>
<sequence>MFVTPVFVNSNVLDPSIYGSKRESVARTELSSRLSTASSDASFGCLHRTSSTSSNASVSTAASSAASVSNQTYRPKHRKTFSNSSIARRFLQKSKPQEVHSPQVEALPTSAPTLVVASPPEPIVNAPSPPATGEQCSDLVVRSKRDVYHVDRAIMCYHSRWFARVCAVVVSPKSSKGIIDLSADDPAAVAAMMQYCYQLDYTDQLAGSDLAVPEDVTLRSHVDVYMLAERYGVAGLKALALRKFEEFAGNVLVADGEEEQLLHAIRPIYAPERRANADDLKMVAIKLCADHVQAFIHGTGKTMALPGHQYEMQLHRKRAFGKAFNGTSDLSSHSHRKALRSVAALSAASTPQLFYTPVFSFGSDKENDDLFFPTLRGITEPPGDSKSHLRPPPRTSSLRGLSELQVDTNDFKRIYTIPEDQNSSPHDEQVLGAYPCVPGPAIYEDQDTIAIPSPVGQRAALTPSALHFQALSLQDPPHRHLPELTFQSAININATRTSAFVLQSIDLRYCFSHILKDDVVIFFDKGKQVMKIDKYLLCTESRFFAPMLDGPSVEGQTRCVRVRDDFPYAIGAMIQYMQEGNYTFNSNMRLEHANITLLDLHVHAYIVGKKYDVAKLCDHAIEEYVNIAGMVLSIGIPAGEDPTDFSNSTVKGDHKGPDASPATSVLNSFLDSLVLIWRNTLDSDDSLCQGVLELLKPNINQLMRLKFFQVLMMDMVDFGGDLVHSLTEDGFDIQAFHTEGGLQQEIRVKFGSACNMALVR</sequence>
<dbReference type="RefSeq" id="XP_038783659.1">
    <property type="nucleotide sequence ID" value="XM_038933694.1"/>
</dbReference>
<dbReference type="SUPFAM" id="SSF54695">
    <property type="entry name" value="POZ domain"/>
    <property type="match status" value="2"/>
</dbReference>
<evidence type="ECO:0000259" key="2">
    <source>
        <dbReference type="PROSITE" id="PS50097"/>
    </source>
</evidence>
<protein>
    <recommendedName>
        <fullName evidence="2">BTB domain-containing protein</fullName>
    </recommendedName>
</protein>
<keyword evidence="4" id="KW-1185">Reference proteome</keyword>
<evidence type="ECO:0000313" key="4">
    <source>
        <dbReference type="Proteomes" id="UP000596902"/>
    </source>
</evidence>
<dbReference type="InterPro" id="IPR011333">
    <property type="entry name" value="SKP1/BTB/POZ_sf"/>
</dbReference>
<dbReference type="Proteomes" id="UP000596902">
    <property type="component" value="Unassembled WGS sequence"/>
</dbReference>
<dbReference type="InterPro" id="IPR000210">
    <property type="entry name" value="BTB/POZ_dom"/>
</dbReference>
<feature type="region of interest" description="Disordered" evidence="1">
    <location>
        <begin position="379"/>
        <end position="401"/>
    </location>
</feature>
<dbReference type="PROSITE" id="PS50097">
    <property type="entry name" value="BTB"/>
    <property type="match status" value="1"/>
</dbReference>
<dbReference type="Gene3D" id="3.30.710.10">
    <property type="entry name" value="Potassium Channel Kv1.1, Chain A"/>
    <property type="match status" value="2"/>
</dbReference>
<dbReference type="GeneID" id="62206872"/>
<feature type="domain" description="BTB" evidence="2">
    <location>
        <begin position="517"/>
        <end position="586"/>
    </location>
</feature>
<dbReference type="CDD" id="cd18186">
    <property type="entry name" value="BTB_POZ_ZBTB_KLHL-like"/>
    <property type="match status" value="1"/>
</dbReference>